<evidence type="ECO:0000313" key="2">
    <source>
        <dbReference type="Proteomes" id="UP000077407"/>
    </source>
</evidence>
<gene>
    <name evidence="1" type="ORF">WY13_03535</name>
</gene>
<dbReference type="Proteomes" id="UP000077407">
    <property type="component" value="Unassembled WGS sequence"/>
</dbReference>
<comment type="caution">
    <text evidence="1">The sequence shown here is derived from an EMBL/GenBank/DDBJ whole genome shotgun (WGS) entry which is preliminary data.</text>
</comment>
<evidence type="ECO:0000313" key="1">
    <source>
        <dbReference type="EMBL" id="OAA83207.1"/>
    </source>
</evidence>
<dbReference type="InterPro" id="IPR036874">
    <property type="entry name" value="Carbonic_anhydrase_sf"/>
</dbReference>
<name>A0A170NBJ9_9CLOT</name>
<dbReference type="OrthoDB" id="9794613at2"/>
<dbReference type="InterPro" id="IPR046871">
    <property type="entry name" value="Pro_CA_2"/>
</dbReference>
<dbReference type="SUPFAM" id="SSF53056">
    <property type="entry name" value="beta-carbonic anhydrase, cab"/>
    <property type="match status" value="1"/>
</dbReference>
<proteinExistence type="predicted"/>
<dbReference type="GO" id="GO:0004089">
    <property type="term" value="F:carbonate dehydratase activity"/>
    <property type="evidence" value="ECO:0007669"/>
    <property type="project" value="InterPro"/>
</dbReference>
<dbReference type="Pfam" id="PF20393">
    <property type="entry name" value="Pro_CA_2"/>
    <property type="match status" value="1"/>
</dbReference>
<sequence>MSSDFAVLLNCMDGRTQLPAINWIRDNFHVKYVDIISEPGIDKVICGEDENFINSLKYKMDISINSHGASTAFVVGHYDCAANKVDKTTHLEQIKRSVSVIKKLYKNIEVIGLWINENFEVKKVIL</sequence>
<dbReference type="RefSeq" id="WP_063556809.1">
    <property type="nucleotide sequence ID" value="NZ_LITT01000062.1"/>
</dbReference>
<accession>A0A170NBJ9</accession>
<organism evidence="1 2">
    <name type="scientific">Clostridium ljungdahlii</name>
    <dbReference type="NCBI Taxonomy" id="1538"/>
    <lineage>
        <taxon>Bacteria</taxon>
        <taxon>Bacillati</taxon>
        <taxon>Bacillota</taxon>
        <taxon>Clostridia</taxon>
        <taxon>Eubacteriales</taxon>
        <taxon>Clostridiaceae</taxon>
        <taxon>Clostridium</taxon>
    </lineage>
</organism>
<dbReference type="EMBL" id="LITT01000062">
    <property type="protein sequence ID" value="OAA83207.1"/>
    <property type="molecule type" value="Genomic_DNA"/>
</dbReference>
<dbReference type="PATRIC" id="fig|1538.10.peg.3611"/>
<reference evidence="1 2" key="1">
    <citation type="journal article" date="2015" name="Biotechnol. Bioeng.">
        <title>Genome sequence and phenotypic characterization of Caulobacter segnis.</title>
        <authorList>
            <person name="Patel S."/>
            <person name="Fletcher B."/>
            <person name="Scott D.C."/>
            <person name="Ely B."/>
        </authorList>
    </citation>
    <scope>NUCLEOTIDE SEQUENCE [LARGE SCALE GENOMIC DNA]</scope>
    <source>
        <strain evidence="1 2">ERI-2</strain>
    </source>
</reference>
<protein>
    <submittedName>
        <fullName evidence="1">Uncharacterized protein</fullName>
    </submittedName>
</protein>
<dbReference type="GO" id="GO:0008270">
    <property type="term" value="F:zinc ion binding"/>
    <property type="evidence" value="ECO:0007669"/>
    <property type="project" value="InterPro"/>
</dbReference>
<dbReference type="AlphaFoldDB" id="A0A170NBJ9"/>